<sequence length="175" mass="20285">MGDGNCGFRCLADFFLGDQDKYVEARKIIANEVGANRWKYQHIHHGGVDEAMRRIKWPGGHCTSDHYMEVMEDLFPIAQFWNCAVILLGVQGGSLYPCMTILPWDAECNVTQPSREIFILHLIEYNYFIRLDLSPGCPIPPLADLWFMVREPSVIGWEQIFQHRIAEWQRLETLV</sequence>
<accession>A0ABM3RGY1</accession>
<dbReference type="CDD" id="cd22744">
    <property type="entry name" value="OTU"/>
    <property type="match status" value="1"/>
</dbReference>
<dbReference type="RefSeq" id="XP_056694869.1">
    <property type="nucleotide sequence ID" value="XM_056838891.1"/>
</dbReference>
<reference evidence="1" key="1">
    <citation type="journal article" date="2021" name="Nat. Commun.">
        <title>Genomic analyses provide insights into spinach domestication and the genetic basis of agronomic traits.</title>
        <authorList>
            <person name="Cai X."/>
            <person name="Sun X."/>
            <person name="Xu C."/>
            <person name="Sun H."/>
            <person name="Wang X."/>
            <person name="Ge C."/>
            <person name="Zhang Z."/>
            <person name="Wang Q."/>
            <person name="Fei Z."/>
            <person name="Jiao C."/>
            <person name="Wang Q."/>
        </authorList>
    </citation>
    <scope>NUCLEOTIDE SEQUENCE [LARGE SCALE GENOMIC DNA]</scope>
    <source>
        <strain evidence="1">cv. Varoflay</strain>
    </source>
</reference>
<organism evidence="1 2">
    <name type="scientific">Spinacia oleracea</name>
    <name type="common">Spinach</name>
    <dbReference type="NCBI Taxonomy" id="3562"/>
    <lineage>
        <taxon>Eukaryota</taxon>
        <taxon>Viridiplantae</taxon>
        <taxon>Streptophyta</taxon>
        <taxon>Embryophyta</taxon>
        <taxon>Tracheophyta</taxon>
        <taxon>Spermatophyta</taxon>
        <taxon>Magnoliopsida</taxon>
        <taxon>eudicotyledons</taxon>
        <taxon>Gunneridae</taxon>
        <taxon>Pentapetalae</taxon>
        <taxon>Caryophyllales</taxon>
        <taxon>Chenopodiaceae</taxon>
        <taxon>Chenopodioideae</taxon>
        <taxon>Anserineae</taxon>
        <taxon>Spinacia</taxon>
    </lineage>
</organism>
<dbReference type="Proteomes" id="UP000813463">
    <property type="component" value="Chromosome 3"/>
</dbReference>
<evidence type="ECO:0000313" key="1">
    <source>
        <dbReference type="Proteomes" id="UP000813463"/>
    </source>
</evidence>
<reference evidence="2" key="2">
    <citation type="submission" date="2025-08" db="UniProtKB">
        <authorList>
            <consortium name="RefSeq"/>
        </authorList>
    </citation>
    <scope>IDENTIFICATION</scope>
    <source>
        <tissue evidence="2">Leaf</tissue>
    </source>
</reference>
<dbReference type="Gene3D" id="3.90.70.80">
    <property type="match status" value="1"/>
</dbReference>
<protein>
    <recommendedName>
        <fullName evidence="3">OTU domain-containing protein</fullName>
    </recommendedName>
</protein>
<dbReference type="GeneID" id="130469542"/>
<evidence type="ECO:0000313" key="2">
    <source>
        <dbReference type="RefSeq" id="XP_056694869.1"/>
    </source>
</evidence>
<keyword evidence="1" id="KW-1185">Reference proteome</keyword>
<evidence type="ECO:0008006" key="3">
    <source>
        <dbReference type="Google" id="ProtNLM"/>
    </source>
</evidence>
<gene>
    <name evidence="2" type="primary">LOC130469542</name>
</gene>
<proteinExistence type="predicted"/>
<name>A0ABM3RGY1_SPIOL</name>